<organism evidence="1">
    <name type="scientific">marine sediment metagenome</name>
    <dbReference type="NCBI Taxonomy" id="412755"/>
    <lineage>
        <taxon>unclassified sequences</taxon>
        <taxon>metagenomes</taxon>
        <taxon>ecological metagenomes</taxon>
    </lineage>
</organism>
<name>A0A0F9JNK4_9ZZZZ</name>
<gene>
    <name evidence="1" type="ORF">LCGC14_1803470</name>
</gene>
<protein>
    <submittedName>
        <fullName evidence="1">Uncharacterized protein</fullName>
    </submittedName>
</protein>
<accession>A0A0F9JNK4</accession>
<comment type="caution">
    <text evidence="1">The sequence shown here is derived from an EMBL/GenBank/DDBJ whole genome shotgun (WGS) entry which is preliminary data.</text>
</comment>
<proteinExistence type="predicted"/>
<dbReference type="AlphaFoldDB" id="A0A0F9JNK4"/>
<dbReference type="EMBL" id="LAZR01017412">
    <property type="protein sequence ID" value="KKM00528.1"/>
    <property type="molecule type" value="Genomic_DNA"/>
</dbReference>
<evidence type="ECO:0000313" key="1">
    <source>
        <dbReference type="EMBL" id="KKM00528.1"/>
    </source>
</evidence>
<sequence>MHKLKFYDLKRRKSFTTDKYRLTSKRTKSGMRYFAVTKAPSKTESWRIVSKDFYQKNK</sequence>
<reference evidence="1" key="1">
    <citation type="journal article" date="2015" name="Nature">
        <title>Complex archaea that bridge the gap between prokaryotes and eukaryotes.</title>
        <authorList>
            <person name="Spang A."/>
            <person name="Saw J.H."/>
            <person name="Jorgensen S.L."/>
            <person name="Zaremba-Niedzwiedzka K."/>
            <person name="Martijn J."/>
            <person name="Lind A.E."/>
            <person name="van Eijk R."/>
            <person name="Schleper C."/>
            <person name="Guy L."/>
            <person name="Ettema T.J."/>
        </authorList>
    </citation>
    <scope>NUCLEOTIDE SEQUENCE</scope>
</reference>